<reference evidence="2 3" key="1">
    <citation type="submission" date="2019-05" db="EMBL/GenBank/DDBJ databases">
        <title>Another draft genome of Portunus trituberculatus and its Hox gene families provides insights of decapod evolution.</title>
        <authorList>
            <person name="Jeong J.-H."/>
            <person name="Song I."/>
            <person name="Kim S."/>
            <person name="Choi T."/>
            <person name="Kim D."/>
            <person name="Ryu S."/>
            <person name="Kim W."/>
        </authorList>
    </citation>
    <scope>NUCLEOTIDE SEQUENCE [LARGE SCALE GENOMIC DNA]</scope>
    <source>
        <tissue evidence="2">Muscle</tissue>
    </source>
</reference>
<feature type="region of interest" description="Disordered" evidence="1">
    <location>
        <begin position="22"/>
        <end position="60"/>
    </location>
</feature>
<dbReference type="EMBL" id="VSRR010042625">
    <property type="protein sequence ID" value="MPC76111.1"/>
    <property type="molecule type" value="Genomic_DNA"/>
</dbReference>
<proteinExistence type="predicted"/>
<feature type="compositionally biased region" description="Polar residues" evidence="1">
    <location>
        <begin position="51"/>
        <end position="60"/>
    </location>
</feature>
<gene>
    <name evidence="2" type="ORF">E2C01_070516</name>
</gene>
<protein>
    <submittedName>
        <fullName evidence="2">Uncharacterized protein</fullName>
    </submittedName>
</protein>
<accession>A0A5B7HSX5</accession>
<organism evidence="2 3">
    <name type="scientific">Portunus trituberculatus</name>
    <name type="common">Swimming crab</name>
    <name type="synonym">Neptunus trituberculatus</name>
    <dbReference type="NCBI Taxonomy" id="210409"/>
    <lineage>
        <taxon>Eukaryota</taxon>
        <taxon>Metazoa</taxon>
        <taxon>Ecdysozoa</taxon>
        <taxon>Arthropoda</taxon>
        <taxon>Crustacea</taxon>
        <taxon>Multicrustacea</taxon>
        <taxon>Malacostraca</taxon>
        <taxon>Eumalacostraca</taxon>
        <taxon>Eucarida</taxon>
        <taxon>Decapoda</taxon>
        <taxon>Pleocyemata</taxon>
        <taxon>Brachyura</taxon>
        <taxon>Eubrachyura</taxon>
        <taxon>Portunoidea</taxon>
        <taxon>Portunidae</taxon>
        <taxon>Portuninae</taxon>
        <taxon>Portunus</taxon>
    </lineage>
</organism>
<comment type="caution">
    <text evidence="2">The sequence shown here is derived from an EMBL/GenBank/DDBJ whole genome shotgun (WGS) entry which is preliminary data.</text>
</comment>
<dbReference type="AlphaFoldDB" id="A0A5B7HSX5"/>
<sequence>MTVSSYKAESNPNILKMQISPTTKASHCGGDTSMSSSLNGPRQGELHRRTLASTSGEGMF</sequence>
<keyword evidence="3" id="KW-1185">Reference proteome</keyword>
<evidence type="ECO:0000313" key="2">
    <source>
        <dbReference type="EMBL" id="MPC76111.1"/>
    </source>
</evidence>
<name>A0A5B7HSX5_PORTR</name>
<evidence type="ECO:0000313" key="3">
    <source>
        <dbReference type="Proteomes" id="UP000324222"/>
    </source>
</evidence>
<evidence type="ECO:0000256" key="1">
    <source>
        <dbReference type="SAM" id="MobiDB-lite"/>
    </source>
</evidence>
<dbReference type="Proteomes" id="UP000324222">
    <property type="component" value="Unassembled WGS sequence"/>
</dbReference>